<feature type="transmembrane region" description="Helical" evidence="1">
    <location>
        <begin position="49"/>
        <end position="68"/>
    </location>
</feature>
<sequence length="292" mass="30939">MATRRARIEATSCNRSIVRSFSLASFRCSTLRSLIPSRMAFIRSDRGSSYAIFSCGGIFFSWCIWPMMRLPLGMPPLMTSPFASGGFEGLSGPSSSGGGGGGGGGATFGGDCFGDSCSGIGGGGGRSFIEIWFSCKLRLFRLLICWLSWASAIWFWSMTGCCCCWCWGGSWGSAGCPLAPSWGDPDRELLRLIRSLAATPPFGRCGGDCMPSGMGGGGGRLSRPVDILRPRVGVLAFDAFGVPPPLPVEGGAGGGCDGRDFDRDGVPGAYRLSWDIWLELAVPYMGWPLYSS</sequence>
<organism evidence="2">
    <name type="scientific">Culex pipiens</name>
    <name type="common">House mosquito</name>
    <dbReference type="NCBI Taxonomy" id="7175"/>
    <lineage>
        <taxon>Eukaryota</taxon>
        <taxon>Metazoa</taxon>
        <taxon>Ecdysozoa</taxon>
        <taxon>Arthropoda</taxon>
        <taxon>Hexapoda</taxon>
        <taxon>Insecta</taxon>
        <taxon>Pterygota</taxon>
        <taxon>Neoptera</taxon>
        <taxon>Endopterygota</taxon>
        <taxon>Diptera</taxon>
        <taxon>Nematocera</taxon>
        <taxon>Culicoidea</taxon>
        <taxon>Culicidae</taxon>
        <taxon>Culicinae</taxon>
        <taxon>Culicini</taxon>
        <taxon>Culex</taxon>
        <taxon>Culex</taxon>
    </lineage>
</organism>
<name>A0A8D8IH07_CULPI</name>
<keyword evidence="1" id="KW-1133">Transmembrane helix</keyword>
<dbReference type="EMBL" id="HBUE01355395">
    <property type="protein sequence ID" value="CAG6605373.1"/>
    <property type="molecule type" value="Transcribed_RNA"/>
</dbReference>
<accession>A0A8D8IH07</accession>
<dbReference type="EMBL" id="HBUE01248209">
    <property type="protein sequence ID" value="CAG6553039.1"/>
    <property type="molecule type" value="Transcribed_RNA"/>
</dbReference>
<dbReference type="EMBL" id="HBUE01248214">
    <property type="protein sequence ID" value="CAG6553045.1"/>
    <property type="molecule type" value="Transcribed_RNA"/>
</dbReference>
<dbReference type="EMBL" id="HBUE01355400">
    <property type="protein sequence ID" value="CAG6605379.1"/>
    <property type="molecule type" value="Transcribed_RNA"/>
</dbReference>
<protein>
    <submittedName>
        <fullName evidence="2">(northern house mosquito) hypothetical protein</fullName>
    </submittedName>
</protein>
<dbReference type="AlphaFoldDB" id="A0A8D8IH07"/>
<dbReference type="EMBL" id="HBUE01355397">
    <property type="protein sequence ID" value="CAG6605375.1"/>
    <property type="molecule type" value="Transcribed_RNA"/>
</dbReference>
<dbReference type="EMBL" id="HBUE01355396">
    <property type="protein sequence ID" value="CAG6605374.1"/>
    <property type="molecule type" value="Transcribed_RNA"/>
</dbReference>
<dbReference type="EMBL" id="HBUE01248210">
    <property type="protein sequence ID" value="CAG6553040.1"/>
    <property type="molecule type" value="Transcribed_RNA"/>
</dbReference>
<keyword evidence="1" id="KW-0812">Transmembrane</keyword>
<evidence type="ECO:0000256" key="1">
    <source>
        <dbReference type="SAM" id="Phobius"/>
    </source>
</evidence>
<evidence type="ECO:0000313" key="2">
    <source>
        <dbReference type="EMBL" id="CAG6553039.1"/>
    </source>
</evidence>
<reference evidence="2" key="1">
    <citation type="submission" date="2021-05" db="EMBL/GenBank/DDBJ databases">
        <authorList>
            <person name="Alioto T."/>
            <person name="Alioto T."/>
            <person name="Gomez Garrido J."/>
        </authorList>
    </citation>
    <scope>NUCLEOTIDE SEQUENCE</scope>
</reference>
<dbReference type="EMBL" id="HBUE01248211">
    <property type="protein sequence ID" value="CAG6553041.1"/>
    <property type="molecule type" value="Transcribed_RNA"/>
</dbReference>
<proteinExistence type="predicted"/>
<keyword evidence="1" id="KW-0472">Membrane</keyword>